<proteinExistence type="inferred from homology"/>
<dbReference type="PROSITE" id="PS50846">
    <property type="entry name" value="HMA_2"/>
    <property type="match status" value="2"/>
</dbReference>
<keyword evidence="6 14" id="KW-0547">Nucleotide-binding</keyword>
<dbReference type="InterPro" id="IPR059000">
    <property type="entry name" value="ATPase_P-type_domA"/>
</dbReference>
<name>A0A9K3LFV8_9STRA</name>
<reference evidence="17" key="1">
    <citation type="journal article" date="2021" name="Sci. Rep.">
        <title>Diploid genomic architecture of Nitzschia inconspicua, an elite biomass production diatom.</title>
        <authorList>
            <person name="Oliver A."/>
            <person name="Podell S."/>
            <person name="Pinowska A."/>
            <person name="Traller J.C."/>
            <person name="Smith S.R."/>
            <person name="McClure R."/>
            <person name="Beliaev A."/>
            <person name="Bohutskyi P."/>
            <person name="Hill E.A."/>
            <person name="Rabines A."/>
            <person name="Zheng H."/>
            <person name="Allen L.Z."/>
            <person name="Kuo A."/>
            <person name="Grigoriev I.V."/>
            <person name="Allen A.E."/>
            <person name="Hazlebeck D."/>
            <person name="Allen E.E."/>
        </authorList>
    </citation>
    <scope>NUCLEOTIDE SEQUENCE</scope>
    <source>
        <strain evidence="17">Hildebrandi</strain>
    </source>
</reference>
<reference evidence="17" key="2">
    <citation type="submission" date="2021-04" db="EMBL/GenBank/DDBJ databases">
        <authorList>
            <person name="Podell S."/>
        </authorList>
    </citation>
    <scope>NUCLEOTIDE SEQUENCE</scope>
    <source>
        <strain evidence="17">Hildebrandi</strain>
    </source>
</reference>
<evidence type="ECO:0000256" key="12">
    <source>
        <dbReference type="ARBA" id="ARBA00023065"/>
    </source>
</evidence>
<evidence type="ECO:0000256" key="14">
    <source>
        <dbReference type="RuleBase" id="RU362081"/>
    </source>
</evidence>
<dbReference type="PROSITE" id="PS00154">
    <property type="entry name" value="ATPASE_E1_E2"/>
    <property type="match status" value="1"/>
</dbReference>
<keyword evidence="2" id="KW-0813">Transport</keyword>
<dbReference type="GO" id="GO:0016020">
    <property type="term" value="C:membrane"/>
    <property type="evidence" value="ECO:0007669"/>
    <property type="project" value="UniProtKB-SubCell"/>
</dbReference>
<evidence type="ECO:0000256" key="8">
    <source>
        <dbReference type="ARBA" id="ARBA00022840"/>
    </source>
</evidence>
<evidence type="ECO:0000256" key="11">
    <source>
        <dbReference type="ARBA" id="ARBA00022989"/>
    </source>
</evidence>
<keyword evidence="13 14" id="KW-0472">Membrane</keyword>
<dbReference type="GO" id="GO:0055070">
    <property type="term" value="P:copper ion homeostasis"/>
    <property type="evidence" value="ECO:0007669"/>
    <property type="project" value="TreeGrafter"/>
</dbReference>
<organism evidence="17 18">
    <name type="scientific">Nitzschia inconspicua</name>
    <dbReference type="NCBI Taxonomy" id="303405"/>
    <lineage>
        <taxon>Eukaryota</taxon>
        <taxon>Sar</taxon>
        <taxon>Stramenopiles</taxon>
        <taxon>Ochrophyta</taxon>
        <taxon>Bacillariophyta</taxon>
        <taxon>Bacillariophyceae</taxon>
        <taxon>Bacillariophycidae</taxon>
        <taxon>Bacillariales</taxon>
        <taxon>Bacillariaceae</taxon>
        <taxon>Nitzschia</taxon>
    </lineage>
</organism>
<feature type="compositionally biased region" description="Low complexity" evidence="15">
    <location>
        <begin position="7"/>
        <end position="17"/>
    </location>
</feature>
<comment type="caution">
    <text evidence="17">The sequence shown here is derived from an EMBL/GenBank/DDBJ whole genome shotgun (WGS) entry which is preliminary data.</text>
</comment>
<dbReference type="GO" id="GO:0005524">
    <property type="term" value="F:ATP binding"/>
    <property type="evidence" value="ECO:0007669"/>
    <property type="project" value="UniProtKB-UniRule"/>
</dbReference>
<evidence type="ECO:0000256" key="1">
    <source>
        <dbReference type="ARBA" id="ARBA00004127"/>
    </source>
</evidence>
<feature type="transmembrane region" description="Helical" evidence="14">
    <location>
        <begin position="318"/>
        <end position="338"/>
    </location>
</feature>
<dbReference type="NCBIfam" id="TIGR01525">
    <property type="entry name" value="ATPase-IB_hvy"/>
    <property type="match status" value="1"/>
</dbReference>
<dbReference type="InterPro" id="IPR027256">
    <property type="entry name" value="P-typ_ATPase_IB"/>
</dbReference>
<sequence length="1016" mass="109637">MSALELSATPSSKITTSSPPPTSINNHQRKVVDIAVGGMTCSMCTSAVEQGLSRIQGILSVSVSLSTNLARVEFQEPPLTAGAIADEIEDLGYDVTDIIIMVPSASIESTQRQTVELTVGGMTCSMCSSAVHKALTELPNVVSVNVSLSTNIARIEYEDTPDVNYPDDLVETVEDIGYDVSDVMIVHAGVSSTTTATATADNNINNSSFPVTVEQIEHTEDRLSRILKQQEAQLAARRTAFLWSFAGALPIMIITMVIPHLFPPSNCIRRFLGQHVTLLGLNLLVEAIIVWLLTTPVQFVCGYSFYKTSYHGIMRRVLGMDVLVALGTTASYLYAFIAMLKDDVGYRFFETSAVLICFVLLGKWMNAMAVQRTSLALTQLMKLQAKTAIKVIPDKGTHKNMDLWNPLKDSYQEQVVPIQAIHPGDVVKILKGASIPADGVVFHGELTVDQSMITGESIPVLKVPGDDVLGGTICCESGTSDDSTVKSQSHTLTAAAFIRVTGVGADSALAQIVQLVQEAQSRQVPIQNLADSIASIFVPVVVALSFLTFLAWYGCCKGGIVPSSWYQGESPATFSLLFGIACLVISCPCALGLATPTAIMVGTGVGARHGVLMKGGETLEVASKVDTILFDKTGTLTRGKPAVTDFQRIASDEFLRSFLNSDDSEIPVDDFLIWLLGSLERNSEHVLATAIVKFAEEKIEYLLEKKAFSQPSNFVALTGRGASGLVEDRICVAIGNRAFAERQKMILSPDVEECMVNMELEGKTAMVAGINGTVCAVLGVADEVKEEAANSVRYLKKMGLDIWMITGDSKRTAHAIARQLNLHTDRVIAEALPSSKVDLVQRLQSEGKIVAMVGDGVNDSPALAEADVGISMGTGAEIANEASDMVIVSGKVSGTCTALHLSRVIFRRIQWNFGFSMIYNVLSIPLAAGVFFPIFHTRLPPTIAAIAMALSSVSVVFSSLALRLYSPPDVSLVERPTFFHRRIPQILRPRQQYEHIPADCSDDSGDEILEFHEEIV</sequence>
<comment type="subcellular location">
    <subcellularLocation>
        <location evidence="1">Endomembrane system</location>
        <topology evidence="1">Multi-pass membrane protein</topology>
    </subcellularLocation>
    <subcellularLocation>
        <location evidence="14">Membrane</location>
    </subcellularLocation>
</comment>
<dbReference type="SFLD" id="SFLDF00027">
    <property type="entry name" value="p-type_atpase"/>
    <property type="match status" value="1"/>
</dbReference>
<dbReference type="PROSITE" id="PS01229">
    <property type="entry name" value="COF_2"/>
    <property type="match status" value="1"/>
</dbReference>
<evidence type="ECO:0000313" key="17">
    <source>
        <dbReference type="EMBL" id="KAG7361685.1"/>
    </source>
</evidence>
<keyword evidence="3 14" id="KW-0812">Transmembrane</keyword>
<evidence type="ECO:0000256" key="15">
    <source>
        <dbReference type="SAM" id="MobiDB-lite"/>
    </source>
</evidence>
<dbReference type="EMBL" id="JAGRRH010000013">
    <property type="protein sequence ID" value="KAG7361685.1"/>
    <property type="molecule type" value="Genomic_DNA"/>
</dbReference>
<dbReference type="InterPro" id="IPR006122">
    <property type="entry name" value="HMA_Cu_ion-bd"/>
</dbReference>
<dbReference type="InterPro" id="IPR018303">
    <property type="entry name" value="ATPase_P-typ_P_site"/>
</dbReference>
<evidence type="ECO:0000256" key="5">
    <source>
        <dbReference type="ARBA" id="ARBA00022737"/>
    </source>
</evidence>
<dbReference type="AlphaFoldDB" id="A0A9K3LFV8"/>
<comment type="similarity">
    <text evidence="14">Belongs to the cation transport ATPase (P-type) (TC 3.A.3) family. Type IB subfamily.</text>
</comment>
<dbReference type="NCBIfam" id="TIGR00003">
    <property type="entry name" value="copper ion binding protein"/>
    <property type="match status" value="1"/>
</dbReference>
<dbReference type="FunFam" id="3.30.70.100:FF:000001">
    <property type="entry name" value="ATPase copper transporting beta"/>
    <property type="match status" value="2"/>
</dbReference>
<feature type="transmembrane region" description="Helical" evidence="14">
    <location>
        <begin position="917"/>
        <end position="936"/>
    </location>
</feature>
<dbReference type="CDD" id="cd00371">
    <property type="entry name" value="HMA"/>
    <property type="match status" value="2"/>
</dbReference>
<evidence type="ECO:0000313" key="18">
    <source>
        <dbReference type="Proteomes" id="UP000693970"/>
    </source>
</evidence>
<feature type="domain" description="HMA" evidence="16">
    <location>
        <begin position="30"/>
        <end position="96"/>
    </location>
</feature>
<dbReference type="Pfam" id="PF00702">
    <property type="entry name" value="Hydrolase"/>
    <property type="match status" value="1"/>
</dbReference>
<keyword evidence="5" id="KW-0677">Repeat</keyword>
<evidence type="ECO:0000256" key="6">
    <source>
        <dbReference type="ARBA" id="ARBA00022741"/>
    </source>
</evidence>
<keyword evidence="12" id="KW-0406">Ion transport</keyword>
<feature type="transmembrane region" description="Helical" evidence="14">
    <location>
        <begin position="574"/>
        <end position="594"/>
    </location>
</feature>
<accession>A0A9K3LFV8</accession>
<dbReference type="InterPro" id="IPR006121">
    <property type="entry name" value="HMA_dom"/>
</dbReference>
<keyword evidence="8 14" id="KW-0067">ATP-binding</keyword>
<protein>
    <submittedName>
        <fullName evidence="17">Copper-transporting P-type ATPase</fullName>
    </submittedName>
</protein>
<feature type="transmembrane region" description="Helical" evidence="14">
    <location>
        <begin position="942"/>
        <end position="965"/>
    </location>
</feature>
<evidence type="ECO:0000256" key="13">
    <source>
        <dbReference type="ARBA" id="ARBA00023136"/>
    </source>
</evidence>
<dbReference type="GO" id="GO:0005507">
    <property type="term" value="F:copper ion binding"/>
    <property type="evidence" value="ECO:0007669"/>
    <property type="project" value="InterPro"/>
</dbReference>
<dbReference type="Proteomes" id="UP000693970">
    <property type="component" value="Unassembled WGS sequence"/>
</dbReference>
<feature type="transmembrane region" description="Helical" evidence="14">
    <location>
        <begin position="344"/>
        <end position="362"/>
    </location>
</feature>
<gene>
    <name evidence="17" type="ORF">IV203_036786</name>
</gene>
<keyword evidence="7" id="KW-0186">Copper</keyword>
<evidence type="ECO:0000256" key="3">
    <source>
        <dbReference type="ARBA" id="ARBA00022692"/>
    </source>
</evidence>
<feature type="transmembrane region" description="Helical" evidence="14">
    <location>
        <begin position="282"/>
        <end position="306"/>
    </location>
</feature>
<dbReference type="CDD" id="cd02094">
    <property type="entry name" value="P-type_ATPase_Cu-like"/>
    <property type="match status" value="1"/>
</dbReference>
<evidence type="ECO:0000259" key="16">
    <source>
        <dbReference type="PROSITE" id="PS50846"/>
    </source>
</evidence>
<dbReference type="SFLD" id="SFLDS00003">
    <property type="entry name" value="Haloacid_Dehalogenase"/>
    <property type="match status" value="1"/>
</dbReference>
<keyword evidence="11 14" id="KW-1133">Transmembrane helix</keyword>
<evidence type="ECO:0000256" key="2">
    <source>
        <dbReference type="ARBA" id="ARBA00022448"/>
    </source>
</evidence>
<feature type="transmembrane region" description="Helical" evidence="14">
    <location>
        <begin position="532"/>
        <end position="554"/>
    </location>
</feature>
<feature type="domain" description="HMA" evidence="16">
    <location>
        <begin position="113"/>
        <end position="181"/>
    </location>
</feature>
<feature type="transmembrane region" description="Helical" evidence="14">
    <location>
        <begin position="240"/>
        <end position="262"/>
    </location>
</feature>
<keyword evidence="10" id="KW-1278">Translocase</keyword>
<dbReference type="Pfam" id="PF00122">
    <property type="entry name" value="E1-E2_ATPase"/>
    <property type="match status" value="1"/>
</dbReference>
<dbReference type="InterPro" id="IPR044492">
    <property type="entry name" value="P_typ_ATPase_HD_dom"/>
</dbReference>
<dbReference type="GO" id="GO:0016887">
    <property type="term" value="F:ATP hydrolysis activity"/>
    <property type="evidence" value="ECO:0007669"/>
    <property type="project" value="InterPro"/>
</dbReference>
<evidence type="ECO:0000256" key="7">
    <source>
        <dbReference type="ARBA" id="ARBA00022796"/>
    </source>
</evidence>
<evidence type="ECO:0000256" key="4">
    <source>
        <dbReference type="ARBA" id="ARBA00022723"/>
    </source>
</evidence>
<evidence type="ECO:0000256" key="9">
    <source>
        <dbReference type="ARBA" id="ARBA00022842"/>
    </source>
</evidence>
<keyword evidence="18" id="KW-1185">Reference proteome</keyword>
<dbReference type="OrthoDB" id="432719at2759"/>
<keyword evidence="7" id="KW-0187">Copper transport</keyword>
<keyword evidence="4 14" id="KW-0479">Metal-binding</keyword>
<dbReference type="PANTHER" id="PTHR43520:SF8">
    <property type="entry name" value="P-TYPE CU(+) TRANSPORTER"/>
    <property type="match status" value="1"/>
</dbReference>
<dbReference type="GO" id="GO:0043682">
    <property type="term" value="F:P-type divalent copper transporter activity"/>
    <property type="evidence" value="ECO:0007669"/>
    <property type="project" value="TreeGrafter"/>
</dbReference>
<keyword evidence="9" id="KW-0460">Magnesium</keyword>
<dbReference type="NCBIfam" id="TIGR01494">
    <property type="entry name" value="ATPase_P-type"/>
    <property type="match status" value="1"/>
</dbReference>
<evidence type="ECO:0000256" key="10">
    <source>
        <dbReference type="ARBA" id="ARBA00022967"/>
    </source>
</evidence>
<feature type="region of interest" description="Disordered" evidence="15">
    <location>
        <begin position="1"/>
        <end position="27"/>
    </location>
</feature>
<dbReference type="Pfam" id="PF00403">
    <property type="entry name" value="HMA"/>
    <property type="match status" value="2"/>
</dbReference>
<dbReference type="InterPro" id="IPR001757">
    <property type="entry name" value="P_typ_ATPase"/>
</dbReference>
<dbReference type="SFLD" id="SFLDG00002">
    <property type="entry name" value="C1.7:_P-type_atpase_like"/>
    <property type="match status" value="1"/>
</dbReference>
<dbReference type="PANTHER" id="PTHR43520">
    <property type="entry name" value="ATP7, ISOFORM B"/>
    <property type="match status" value="1"/>
</dbReference>